<keyword evidence="6" id="KW-0238">DNA-binding</keyword>
<feature type="compositionally biased region" description="Polar residues" evidence="10">
    <location>
        <begin position="210"/>
        <end position="226"/>
    </location>
</feature>
<feature type="region of interest" description="Disordered" evidence="10">
    <location>
        <begin position="407"/>
        <end position="548"/>
    </location>
</feature>
<proteinExistence type="predicted"/>
<feature type="compositionally biased region" description="Basic and acidic residues" evidence="10">
    <location>
        <begin position="441"/>
        <end position="452"/>
    </location>
</feature>
<dbReference type="InterPro" id="IPR001628">
    <property type="entry name" value="Znf_hrmn_rcpt"/>
</dbReference>
<feature type="compositionally biased region" description="Polar residues" evidence="10">
    <location>
        <begin position="513"/>
        <end position="524"/>
    </location>
</feature>
<dbReference type="GeneID" id="105221892"/>
<evidence type="ECO:0000256" key="10">
    <source>
        <dbReference type="SAM" id="MobiDB-lite"/>
    </source>
</evidence>
<feature type="region of interest" description="Disordered" evidence="10">
    <location>
        <begin position="205"/>
        <end position="226"/>
    </location>
</feature>
<organism evidence="12 13">
    <name type="scientific">Bactrocera dorsalis</name>
    <name type="common">Oriental fruit fly</name>
    <name type="synonym">Dacus dorsalis</name>
    <dbReference type="NCBI Taxonomy" id="27457"/>
    <lineage>
        <taxon>Eukaryota</taxon>
        <taxon>Metazoa</taxon>
        <taxon>Ecdysozoa</taxon>
        <taxon>Arthropoda</taxon>
        <taxon>Hexapoda</taxon>
        <taxon>Insecta</taxon>
        <taxon>Pterygota</taxon>
        <taxon>Neoptera</taxon>
        <taxon>Endopterygota</taxon>
        <taxon>Diptera</taxon>
        <taxon>Brachycera</taxon>
        <taxon>Muscomorpha</taxon>
        <taxon>Tephritoidea</taxon>
        <taxon>Tephritidae</taxon>
        <taxon>Bactrocera</taxon>
        <taxon>Bactrocera</taxon>
    </lineage>
</organism>
<feature type="compositionally biased region" description="Low complexity" evidence="10">
    <location>
        <begin position="525"/>
        <end position="548"/>
    </location>
</feature>
<feature type="region of interest" description="Disordered" evidence="10">
    <location>
        <begin position="585"/>
        <end position="607"/>
    </location>
</feature>
<feature type="compositionally biased region" description="Pro residues" evidence="10">
    <location>
        <begin position="136"/>
        <end position="146"/>
    </location>
</feature>
<dbReference type="InterPro" id="IPR013088">
    <property type="entry name" value="Znf_NHR/GATA"/>
</dbReference>
<feature type="domain" description="Nuclear receptor" evidence="11">
    <location>
        <begin position="11"/>
        <end position="87"/>
    </location>
</feature>
<gene>
    <name evidence="13" type="primary">LOC105221892</name>
</gene>
<keyword evidence="7" id="KW-0804">Transcription</keyword>
<feature type="compositionally biased region" description="Low complexity" evidence="10">
    <location>
        <begin position="346"/>
        <end position="356"/>
    </location>
</feature>
<dbReference type="PANTHER" id="PTHR48092">
    <property type="entry name" value="KNIRPS-RELATED PROTEIN-RELATED"/>
    <property type="match status" value="1"/>
</dbReference>
<keyword evidence="2" id="KW-0479">Metal-binding</keyword>
<evidence type="ECO:0000256" key="5">
    <source>
        <dbReference type="ARBA" id="ARBA00023015"/>
    </source>
</evidence>
<comment type="subcellular location">
    <subcellularLocation>
        <location evidence="1">Nucleus</location>
    </subcellularLocation>
</comment>
<sequence>MMNQDNPYAMNQTCKVCGEPAAGFHFGAFTCEGCKSFFGRSYNNLSSISDCKNNGECIINKKNRTACKACRLRKCLLVGMSKSGSRYGRRSNWFKIHCLLQEQQQQAAAAMAAHHNNQQQAAVAAAHAAAQHGGPPLMPGQKPPVPHGLSPHGPPSSAAAAAALGMLGHAGAYPGLYPPRTKEELLMLGLEEYAAAAAAAKHPATASPAVSSPDSHNSDNSLEMSTRGSAGANALLHLSAKHAPEAGGASATAPPPPQLRKDLPHFLPLPFPGLGSLPVMPPPAFLPPSHLLFPGYHPALYSHHQGLLKTSAEQQQQQAAAAAAAVHQLFNSNNVTQNRLPPAMQAPSSPLTTATTAPYSNKLDACKDAERVTQSSKCGDALNNNHIPNGSKAAEELTKRFYLDAVLKSQRNSPPPTTTKLPEHPKHDYSISALVTPNSESGRERLRSRQSNDEDEECEERNDITRRSTTAANDAHALIGNGGDTDERAKAQCDNDEDDEEELVVSMTPPHSPVNNRTLNSGADNSTTATNINNTNNNNTTPATTPTPAVATLPTVSPTAAKSSHQQDNPIDLSMKTCSSVASSSLSSKCSSTGSVQATDSDNEIECVGEQEEQTKCRQHSKDAEKQMQSFKPLAECAVEPLLQVEIDDSDKPIDTRPLKLCDNNKNNNNNDNNSANNNNNGNKSNNSKNNSNNSNNNSNNSNNNSTQLINSSDSDESVLQLDTVKRKLQPVSSKPSEGDVLSAKRLKLSAAATALECVANIKTGVDDFVGTASKATTTTPLDLTTKV</sequence>
<dbReference type="SMART" id="SM00399">
    <property type="entry name" value="ZnF_C4"/>
    <property type="match status" value="1"/>
</dbReference>
<feature type="region of interest" description="Disordered" evidence="10">
    <location>
        <begin position="649"/>
        <end position="718"/>
    </location>
</feature>
<dbReference type="PRINTS" id="PR00047">
    <property type="entry name" value="STROIDFINGER"/>
</dbReference>
<keyword evidence="8" id="KW-0675">Receptor</keyword>
<keyword evidence="3" id="KW-0863">Zinc-finger</keyword>
<reference evidence="13" key="1">
    <citation type="submission" date="2025-08" db="UniProtKB">
        <authorList>
            <consortium name="RefSeq"/>
        </authorList>
    </citation>
    <scope>IDENTIFICATION</scope>
    <source>
        <tissue evidence="13">Adult</tissue>
    </source>
</reference>
<keyword evidence="5" id="KW-0805">Transcription regulation</keyword>
<evidence type="ECO:0000313" key="12">
    <source>
        <dbReference type="Proteomes" id="UP001652620"/>
    </source>
</evidence>
<keyword evidence="9" id="KW-0539">Nucleus</keyword>
<evidence type="ECO:0000256" key="9">
    <source>
        <dbReference type="ARBA" id="ARBA00023242"/>
    </source>
</evidence>
<dbReference type="Proteomes" id="UP001652620">
    <property type="component" value="Chromosome 5"/>
</dbReference>
<dbReference type="SUPFAM" id="SSF57716">
    <property type="entry name" value="Glucocorticoid receptor-like (DNA-binding domain)"/>
    <property type="match status" value="1"/>
</dbReference>
<protein>
    <submittedName>
        <fullName evidence="13">Knirps-related protein</fullName>
    </submittedName>
</protein>
<evidence type="ECO:0000256" key="4">
    <source>
        <dbReference type="ARBA" id="ARBA00022833"/>
    </source>
</evidence>
<feature type="compositionally biased region" description="Low complexity" evidence="10">
    <location>
        <begin position="585"/>
        <end position="595"/>
    </location>
</feature>
<dbReference type="Gene3D" id="3.30.50.10">
    <property type="entry name" value="Erythroid Transcription Factor GATA-1, subunit A"/>
    <property type="match status" value="1"/>
</dbReference>
<evidence type="ECO:0000256" key="8">
    <source>
        <dbReference type="ARBA" id="ARBA00023170"/>
    </source>
</evidence>
<evidence type="ECO:0000256" key="6">
    <source>
        <dbReference type="ARBA" id="ARBA00023125"/>
    </source>
</evidence>
<feature type="compositionally biased region" description="Low complexity" evidence="10">
    <location>
        <begin position="664"/>
        <end position="706"/>
    </location>
</feature>
<feature type="compositionally biased region" description="Low complexity" evidence="10">
    <location>
        <begin position="147"/>
        <end position="157"/>
    </location>
</feature>
<name>A0ABM3JWC2_BACDO</name>
<dbReference type="RefSeq" id="XP_049313535.1">
    <property type="nucleotide sequence ID" value="XM_049457578.1"/>
</dbReference>
<dbReference type="InterPro" id="IPR050200">
    <property type="entry name" value="Nuclear_hormone_rcpt_NR3"/>
</dbReference>
<feature type="region of interest" description="Disordered" evidence="10">
    <location>
        <begin position="336"/>
        <end position="356"/>
    </location>
</feature>
<evidence type="ECO:0000256" key="2">
    <source>
        <dbReference type="ARBA" id="ARBA00022723"/>
    </source>
</evidence>
<accession>A0ABM3JWC2</accession>
<evidence type="ECO:0000313" key="13">
    <source>
        <dbReference type="RefSeq" id="XP_049313535.1"/>
    </source>
</evidence>
<evidence type="ECO:0000256" key="7">
    <source>
        <dbReference type="ARBA" id="ARBA00023163"/>
    </source>
</evidence>
<dbReference type="PROSITE" id="PS51030">
    <property type="entry name" value="NUCLEAR_REC_DBD_2"/>
    <property type="match status" value="1"/>
</dbReference>
<feature type="region of interest" description="Disordered" evidence="10">
    <location>
        <begin position="129"/>
        <end position="157"/>
    </location>
</feature>
<feature type="compositionally biased region" description="Basic and acidic residues" evidence="10">
    <location>
        <begin position="650"/>
        <end position="660"/>
    </location>
</feature>
<evidence type="ECO:0000259" key="11">
    <source>
        <dbReference type="PROSITE" id="PS51030"/>
    </source>
</evidence>
<feature type="compositionally biased region" description="Acidic residues" evidence="10">
    <location>
        <begin position="494"/>
        <end position="503"/>
    </location>
</feature>
<keyword evidence="4" id="KW-0862">Zinc</keyword>
<evidence type="ECO:0000256" key="1">
    <source>
        <dbReference type="ARBA" id="ARBA00004123"/>
    </source>
</evidence>
<keyword evidence="12" id="KW-1185">Reference proteome</keyword>
<dbReference type="PROSITE" id="PS00031">
    <property type="entry name" value="NUCLEAR_REC_DBD_1"/>
    <property type="match status" value="1"/>
</dbReference>
<dbReference type="Pfam" id="PF00105">
    <property type="entry name" value="zf-C4"/>
    <property type="match status" value="1"/>
</dbReference>
<evidence type="ECO:0000256" key="3">
    <source>
        <dbReference type="ARBA" id="ARBA00022771"/>
    </source>
</evidence>